<dbReference type="Pfam" id="PF00629">
    <property type="entry name" value="MAM"/>
    <property type="match status" value="15"/>
</dbReference>
<feature type="domain" description="MAM" evidence="3">
    <location>
        <begin position="16"/>
        <end position="170"/>
    </location>
</feature>
<dbReference type="SMART" id="SM00192">
    <property type="entry name" value="LDLa"/>
    <property type="match status" value="6"/>
</dbReference>
<feature type="disulfide bond" evidence="2">
    <location>
        <begin position="2665"/>
        <end position="2680"/>
    </location>
</feature>
<dbReference type="PANTHER" id="PTHR23282:SF101">
    <property type="entry name" value="MAM DOMAIN-CONTAINING PROTEIN"/>
    <property type="match status" value="1"/>
</dbReference>
<feature type="disulfide bond" evidence="2">
    <location>
        <begin position="1268"/>
        <end position="1283"/>
    </location>
</feature>
<feature type="domain" description="MAM" evidence="3">
    <location>
        <begin position="173"/>
        <end position="341"/>
    </location>
</feature>
<dbReference type="Gene3D" id="4.10.400.10">
    <property type="entry name" value="Low-density Lipoprotein Receptor"/>
    <property type="match status" value="4"/>
</dbReference>
<keyword evidence="1 2" id="KW-1015">Disulfide bond</keyword>
<dbReference type="CDD" id="cd06263">
    <property type="entry name" value="MAM"/>
    <property type="match status" value="7"/>
</dbReference>
<feature type="domain" description="MAM" evidence="3">
    <location>
        <begin position="2494"/>
        <end position="2638"/>
    </location>
</feature>
<dbReference type="SMART" id="SM00137">
    <property type="entry name" value="MAM"/>
    <property type="match status" value="12"/>
</dbReference>
<organism evidence="4 5">
    <name type="scientific">Hyalella azteca</name>
    <name type="common">Amphipod</name>
    <dbReference type="NCBI Taxonomy" id="294128"/>
    <lineage>
        <taxon>Eukaryota</taxon>
        <taxon>Metazoa</taxon>
        <taxon>Ecdysozoa</taxon>
        <taxon>Arthropoda</taxon>
        <taxon>Crustacea</taxon>
        <taxon>Multicrustacea</taxon>
        <taxon>Malacostraca</taxon>
        <taxon>Eumalacostraca</taxon>
        <taxon>Peracarida</taxon>
        <taxon>Amphipoda</taxon>
        <taxon>Senticaudata</taxon>
        <taxon>Talitrida</taxon>
        <taxon>Talitroidea</taxon>
        <taxon>Hyalellidae</taxon>
        <taxon>Hyalella</taxon>
    </lineage>
</organism>
<proteinExistence type="predicted"/>
<evidence type="ECO:0000259" key="3">
    <source>
        <dbReference type="PROSITE" id="PS50060"/>
    </source>
</evidence>
<evidence type="ECO:0000256" key="1">
    <source>
        <dbReference type="ARBA" id="ARBA00023157"/>
    </source>
</evidence>
<feature type="domain" description="MAM" evidence="3">
    <location>
        <begin position="1603"/>
        <end position="1770"/>
    </location>
</feature>
<dbReference type="PRINTS" id="PR00261">
    <property type="entry name" value="LDLRECEPTOR"/>
</dbReference>
<accession>A0A979FNR0</accession>
<dbReference type="Gene3D" id="2.40.128.620">
    <property type="match status" value="1"/>
</dbReference>
<dbReference type="Proteomes" id="UP000694843">
    <property type="component" value="Unplaced"/>
</dbReference>
<feature type="domain" description="MAM" evidence="3">
    <location>
        <begin position="1443"/>
        <end position="1601"/>
    </location>
</feature>
<evidence type="ECO:0000313" key="4">
    <source>
        <dbReference type="Proteomes" id="UP000694843"/>
    </source>
</evidence>
<evidence type="ECO:0000313" key="5">
    <source>
        <dbReference type="RefSeq" id="XP_047738357.1"/>
    </source>
</evidence>
<dbReference type="OrthoDB" id="6356184at2759"/>
<dbReference type="PANTHER" id="PTHR23282">
    <property type="entry name" value="APICAL ENDOSOMAL GLYCOPROTEIN PRECURSOR"/>
    <property type="match status" value="1"/>
</dbReference>
<protein>
    <submittedName>
        <fullName evidence="5">MAM and LDL-receptor class A domain-containing protein 2</fullName>
    </submittedName>
</protein>
<dbReference type="GO" id="GO:0016020">
    <property type="term" value="C:membrane"/>
    <property type="evidence" value="ECO:0007669"/>
    <property type="project" value="InterPro"/>
</dbReference>
<dbReference type="InterPro" id="IPR002172">
    <property type="entry name" value="LDrepeatLR_classA_rpt"/>
</dbReference>
<dbReference type="InterPro" id="IPR000998">
    <property type="entry name" value="MAM_dom"/>
</dbReference>
<dbReference type="InterPro" id="IPR023415">
    <property type="entry name" value="LDLR_class-A_CS"/>
</dbReference>
<name>A0A979FNR0_HYAAZ</name>
<dbReference type="GeneID" id="108682349"/>
<dbReference type="SUPFAM" id="SSF49899">
    <property type="entry name" value="Concanavalin A-like lectins/glucanases"/>
    <property type="match status" value="15"/>
</dbReference>
<sequence>MKSQFSSFFYEAVESLSCDFSTDLCTWKAGADDTVAILTGETKLVSAMSSLRGSYAYMPSFNATSKASLNSALLSPSTDEPNTYCFSFWYYNFGVTAPRIAVYWINDETGQSNLVFSKSASKIDVWSLANLEIFADVDWTLSVKIVSEFMEELGVAAVDDTSSKIGNCENPPGDCDVEVDWCLWYNVQDLPLKWQRSSPIETPEGGTPVIDHDHTTGSPYGFYFAVQPDAPTGAVRSELYAQLEGPVIFSGIAEQCVIFWYFIDSASNSSLSVLRQQIQNKTSTTVWKAQGSHGTGWVSSRVSVDTSVADIRILFQADIGDSGSYAVLLDDIMILEEACPASDLSCSFEYSCGYFAGNERLNPWLIGRGVTEVPDNVTGPITDHTFINGMYAYTDFTSPAVTFTDSPVHALLESELQQPMAGCLRFYWVKYMKSSEGVDAPILSVHLISRPTNTIVDVVVLNDTKMSTTWTEQRAAFTSDGSEFVLVFNGTAFGRTSFIGIDDTLVWSGDCSDPPMPAPSAFPGTCDFESEDRCGFQDETLRFPWLVGSQDNVSFLPLDHSTQSSSGKMLYRTSGGADYERAAIVSEPLLLPRACVRFFFYAYPFKAQKIQVFKKMHHRPDELIGEVTSPLANWLALRFYVEENEEWQLKFVAESMLNENSLVAIDDVVVSTLPCDERTSCDFEESICLWEDDSTHMWARGVIRDNDALSPGFSYSPSHDHSTGTEFGAYLYFYDQTNASSSQETVARIISETIPPSDEQHCFEAWVYLNGDNVGELRVNFLYPDGSNSVAEIIDPGLEVDKWRKVQVADDASQHWIYFEARGSGGPVDIMAVDSTARHQGNCTILSQDFVCENGKTISMDQVCDYNSDCSLEEDETVCATCYFGVDKCGWSAAESMSSPSMFYWDFEPHGIDDKVGMVATRTKSAGFEEFDAHLYTPETQQSTYYTCSLYIQYKLNGPAETAPKLEVNMQNDGSSDSTMLYIAKGISENWQEFRIPLGHVADRFRLAVTFKPNHKTTETENLGAQVERILLENCDIVKEVVDTRSEGEFFHCADNRTCVPSAAVCDFNEDCPDASDEEFCAVERCSYEDRYEKCMWQNKGFTRVTAGKTGKLPYRDHTVNQGSGSYVLDEESDFIPMIYSNNVEPSQDCEFGFYSSLSGNLNVKLVIEIKEVPSQITIHTSEVVAPARENFGWQRTTRIFSSEQTTQIRIIGLNKWSEGVVALDDFFVSPKCKIGTAVTDPLDYSHTFYCQPSQFECETCIDYTKVCDFKSDCNDGKDERSCGSTNFKDDAGSWQDASISAYHWERASAPEIGSSAPPQDPLNSGDDHYMWLAARGAGTPTNFATLVGPEMGPTALPCTFSFYSYGHDTIPSMYVYAESAGPIMRRLLYEFVYVFQANQWQHHEIHIGEQSDRFRVGFRVLKEGYIAADVNFDLFLDDFSFVGCSTEEAPRNGSFECTFSSPCSDLLQANDDSADWIPELDLFTLNDYLRLQSPSSQEVMADLKTWYRTPTRQSCFSFRYKIVGGASLFVIFSDESGKNETLWQRLHEVDFVDWQKVHLEFGSSDNNFQMTIRGKTHSTEEVTQYIWLDDVGLRDGPCPADLTCTFEEGDCGWHNDTVPEQEIPWLIVSSDTNTSLYDPPADHSWMTAAGHYAMIDVQDGQAGKNGRLRSPLNRPTSAGGDCFKFWYYLYDAGNTESGVGELTVLLDKGNLDEKLWSSSENSRAAWQLAQVTVKSAANFSLVIGANRHESNAGTMAVDDLTIDFDPCTNVVDCDFENGLCGWTIDTSTSVPWQLFMAQDNFGFVEVDHTLNSELGHYISFDSRPCQGSSQDCTATLTSAEVNPFIPTYCFSGYCFASNLDENSTVSLTVRSLTSNDSYTVFPIPTSVSNEDAWLPFSVTLTELTYTFQISLRAFASTLPVEEQRMVIMLDDLLLVSGACGEVTTQAPPTTTTMIPFVDLFTCDFEGGDACAWTVDDGWLLTNGENEKLVPWGPFSDHTTDLSSGHMLVISDSGSSIQNVEVTSSYVTMPGDGICFSFYYFMHGEADLLLSLVVDEDKKSESFLAWQREGEVDNDWHQAYYYAIPEEGNVKVRIIFSAGYLTVDNRTGNIAIDDIVAHAGECAEQDHCDFEDHKSCGWQMPAEGNALAWLDADGLQADASPEIPSYDHTYGTSRGRFLYVHHLTADDLLYPRAYLYSPALSASENTLCLEMYYYMQGSKDWTGSLSAYVLPSGMDVEDATPVWTASGNRGANWARAIVETPVEESFQIIFEAFDEETLNASIIALDDVKWTPGECPALGWCSFEDGTCGYTNDQTTDDLNWVVWRGDATDRDTGPAVDHTLGTDRGHYMLMDASVGTEGQQAILVLTDIPAGYYCFKFFFHIYGEDVGGLIITVVREDQTEHALLKIIRSTGNQWFEAAVDPFSQDLSFSLLLIATVGKGPLGDIAIDDTSLEVGACHENPEMYHCHDGTSIEFDLVCNFVEDCRLGEDESLCADCRFENTFCGWTRDSTTDHIWDLAQVSPSYGKSLYVAQQVAGEPGPALISSRDLHDAFTNCTFKFWYRSNPENGTSARLSVAVESSGGTAYVYHVINEGNDDWKEASVQIFDHYEAFQVTLEGETNASPFALTVDDTSMAGCTQPRLNQSCSAGQLSCQTSGLCIDEAYICDGTNDCGDRTDETNCNANFPLCDFEDDACSWNQEANKDDIDWIVTNGQTPAGLESFKTGPSTDHTTRLPEGKYLYITKFESSNEESKKAWLLSPTIQRTEDKSCILRFHYYMFGPNVQSVIVYKISGGNEQTDELFSVTGDQGQKWLRGTSEVTTSGPFRFAIEGTVKSLDFVDIAIDDISLSQGCVAAADVTTTTSTSTTTRVTPSPTTKITTPYTFPTSTTRLPPTTTAKHCPATTLDCGASNLTCVPGMLVCDSVQDCLNGADEEGCAGKILGLLLTILTVQQNNK</sequence>
<gene>
    <name evidence="5" type="primary">LOC108682349</name>
</gene>
<reference evidence="5" key="1">
    <citation type="submission" date="2025-08" db="UniProtKB">
        <authorList>
            <consortium name="RefSeq"/>
        </authorList>
    </citation>
    <scope>IDENTIFICATION</scope>
    <source>
        <tissue evidence="5">Whole organism</tissue>
    </source>
</reference>
<dbReference type="InterPro" id="IPR051560">
    <property type="entry name" value="MAM_domain-containing"/>
</dbReference>
<feature type="domain" description="MAM" evidence="3">
    <location>
        <begin position="524"/>
        <end position="677"/>
    </location>
</feature>
<dbReference type="Gene3D" id="2.60.120.200">
    <property type="match status" value="16"/>
</dbReference>
<dbReference type="CDD" id="cd00112">
    <property type="entry name" value="LDLa"/>
    <property type="match status" value="6"/>
</dbReference>
<feature type="domain" description="MAM" evidence="3">
    <location>
        <begin position="1266"/>
        <end position="1447"/>
    </location>
</feature>
<feature type="domain" description="MAM" evidence="3">
    <location>
        <begin position="2685"/>
        <end position="2853"/>
    </location>
</feature>
<feature type="disulfide bond" evidence="2">
    <location>
        <begin position="1066"/>
        <end position="1081"/>
    </location>
</feature>
<feature type="domain" description="MAM" evidence="3">
    <location>
        <begin position="2126"/>
        <end position="2297"/>
    </location>
</feature>
<dbReference type="OMA" id="GMSYDHT"/>
<feature type="domain" description="MAM" evidence="3">
    <location>
        <begin position="868"/>
        <end position="1037"/>
    </location>
</feature>
<comment type="caution">
    <text evidence="2">Lacks conserved residue(s) required for the propagation of feature annotation.</text>
</comment>
<dbReference type="PROSITE" id="PS50060">
    <property type="entry name" value="MAM_2"/>
    <property type="match status" value="16"/>
</dbReference>
<keyword evidence="4" id="KW-1185">Reference proteome</keyword>
<dbReference type="Pfam" id="PF00057">
    <property type="entry name" value="Ldl_recept_a"/>
    <property type="match status" value="3"/>
</dbReference>
<feature type="disulfide bond" evidence="2">
    <location>
        <begin position="864"/>
        <end position="879"/>
    </location>
</feature>
<dbReference type="PROSITE" id="PS01209">
    <property type="entry name" value="LDLRA_1"/>
    <property type="match status" value="3"/>
</dbReference>
<feature type="domain" description="MAM" evidence="3">
    <location>
        <begin position="344"/>
        <end position="513"/>
    </location>
</feature>
<feature type="disulfide bond" evidence="2">
    <location>
        <begin position="2466"/>
        <end position="2484"/>
    </location>
</feature>
<feature type="domain" description="MAM" evidence="3">
    <location>
        <begin position="2299"/>
        <end position="2459"/>
    </location>
</feature>
<dbReference type="RefSeq" id="XP_047738357.1">
    <property type="nucleotide sequence ID" value="XM_047882401.1"/>
</dbReference>
<feature type="domain" description="MAM" evidence="3">
    <location>
        <begin position="1772"/>
        <end position="1942"/>
    </location>
</feature>
<dbReference type="InterPro" id="IPR013320">
    <property type="entry name" value="ConA-like_dom_sf"/>
</dbReference>
<feature type="domain" description="MAM" evidence="3">
    <location>
        <begin position="679"/>
        <end position="845"/>
    </location>
</feature>
<dbReference type="KEGG" id="hazt:108682349"/>
<feature type="disulfide bond" evidence="2">
    <location>
        <begin position="2920"/>
        <end position="2935"/>
    </location>
</feature>
<feature type="disulfide bond" evidence="2">
    <location>
        <begin position="852"/>
        <end position="870"/>
    </location>
</feature>
<feature type="domain" description="MAM" evidence="3">
    <location>
        <begin position="1084"/>
        <end position="1235"/>
    </location>
</feature>
<evidence type="ECO:0000256" key="2">
    <source>
        <dbReference type="PROSITE-ProRule" id="PRU00124"/>
    </source>
</evidence>
<dbReference type="SUPFAM" id="SSF57424">
    <property type="entry name" value="LDL receptor-like module"/>
    <property type="match status" value="4"/>
</dbReference>
<dbReference type="PROSITE" id="PS50068">
    <property type="entry name" value="LDLRA_2"/>
    <property type="match status" value="6"/>
</dbReference>
<feature type="disulfide bond" evidence="2">
    <location>
        <begin position="2478"/>
        <end position="2493"/>
    </location>
</feature>
<feature type="domain" description="MAM" evidence="3">
    <location>
        <begin position="1961"/>
        <end position="2124"/>
    </location>
</feature>
<dbReference type="InterPro" id="IPR036055">
    <property type="entry name" value="LDL_receptor-like_sf"/>
</dbReference>